<organism evidence="7 8">
    <name type="scientific">Pogona vitticeps</name>
    <name type="common">central bearded dragon</name>
    <dbReference type="NCBI Taxonomy" id="103695"/>
    <lineage>
        <taxon>Eukaryota</taxon>
        <taxon>Metazoa</taxon>
        <taxon>Chordata</taxon>
        <taxon>Craniata</taxon>
        <taxon>Vertebrata</taxon>
        <taxon>Euteleostomi</taxon>
        <taxon>Lepidosauria</taxon>
        <taxon>Squamata</taxon>
        <taxon>Bifurcata</taxon>
        <taxon>Unidentata</taxon>
        <taxon>Episquamata</taxon>
        <taxon>Toxicofera</taxon>
        <taxon>Iguania</taxon>
        <taxon>Acrodonta</taxon>
        <taxon>Agamidae</taxon>
        <taxon>Amphibolurinae</taxon>
        <taxon>Pogona</taxon>
    </lineage>
</organism>
<dbReference type="RefSeq" id="XP_072857028.1">
    <property type="nucleotide sequence ID" value="XM_073000927.1"/>
</dbReference>
<dbReference type="InterPro" id="IPR036028">
    <property type="entry name" value="SH3-like_dom_sf"/>
</dbReference>
<feature type="region of interest" description="Disordered" evidence="3">
    <location>
        <begin position="564"/>
        <end position="635"/>
    </location>
</feature>
<feature type="domain" description="SH3" evidence="4">
    <location>
        <begin position="1796"/>
        <end position="1857"/>
    </location>
</feature>
<evidence type="ECO:0000313" key="8">
    <source>
        <dbReference type="RefSeq" id="XP_072857028.1"/>
    </source>
</evidence>
<evidence type="ECO:0000259" key="4">
    <source>
        <dbReference type="PROSITE" id="PS50002"/>
    </source>
</evidence>
<dbReference type="Proteomes" id="UP001652642">
    <property type="component" value="Chromosome 5"/>
</dbReference>
<name>A0ABM5GH93_9SAUR</name>
<feature type="region of interest" description="Disordered" evidence="3">
    <location>
        <begin position="121"/>
        <end position="141"/>
    </location>
</feature>
<dbReference type="PROSITE" id="PS00741">
    <property type="entry name" value="DH_1"/>
    <property type="match status" value="1"/>
</dbReference>
<feature type="compositionally biased region" description="Low complexity" evidence="3">
    <location>
        <begin position="321"/>
        <end position="330"/>
    </location>
</feature>
<dbReference type="InterPro" id="IPR047270">
    <property type="entry name" value="PH_ephexin"/>
</dbReference>
<keyword evidence="1 2" id="KW-0728">SH3 domain</keyword>
<dbReference type="SUPFAM" id="SSF48065">
    <property type="entry name" value="DBL homology domain (DH-domain)"/>
    <property type="match status" value="1"/>
</dbReference>
<feature type="compositionally biased region" description="Basic and acidic residues" evidence="3">
    <location>
        <begin position="622"/>
        <end position="631"/>
    </location>
</feature>
<dbReference type="InterPro" id="IPR001331">
    <property type="entry name" value="GDS_CDC24_CS"/>
</dbReference>
<dbReference type="InterPro" id="IPR000219">
    <property type="entry name" value="DH_dom"/>
</dbReference>
<evidence type="ECO:0000256" key="2">
    <source>
        <dbReference type="PROSITE-ProRule" id="PRU00192"/>
    </source>
</evidence>
<reference evidence="8" key="1">
    <citation type="submission" date="2025-08" db="UniProtKB">
        <authorList>
            <consortium name="RefSeq"/>
        </authorList>
    </citation>
    <scope>IDENTIFICATION</scope>
</reference>
<dbReference type="InterPro" id="IPR011993">
    <property type="entry name" value="PH-like_dom_sf"/>
</dbReference>
<feature type="compositionally biased region" description="Basic and acidic residues" evidence="3">
    <location>
        <begin position="302"/>
        <end position="315"/>
    </location>
</feature>
<dbReference type="GeneID" id="110074978"/>
<dbReference type="PANTHER" id="PTHR12845">
    <property type="entry name" value="GUANINE NUCLEOTIDE EXCHANGE FACTOR"/>
    <property type="match status" value="1"/>
</dbReference>
<evidence type="ECO:0000256" key="1">
    <source>
        <dbReference type="ARBA" id="ARBA00022443"/>
    </source>
</evidence>
<feature type="region of interest" description="Disordered" evidence="3">
    <location>
        <begin position="425"/>
        <end position="472"/>
    </location>
</feature>
<dbReference type="InterPro" id="IPR035899">
    <property type="entry name" value="DBL_dom_sf"/>
</dbReference>
<dbReference type="CDD" id="cd01221">
    <property type="entry name" value="PH_ephexin"/>
    <property type="match status" value="1"/>
</dbReference>
<gene>
    <name evidence="8" type="primary">LOC110074978</name>
</gene>
<protein>
    <submittedName>
        <fullName evidence="8">Uncharacterized protein isoform X2</fullName>
    </submittedName>
</protein>
<evidence type="ECO:0000259" key="5">
    <source>
        <dbReference type="PROSITE" id="PS50003"/>
    </source>
</evidence>
<dbReference type="SMART" id="SM00233">
    <property type="entry name" value="PH"/>
    <property type="match status" value="1"/>
</dbReference>
<dbReference type="InterPro" id="IPR001849">
    <property type="entry name" value="PH_domain"/>
</dbReference>
<proteinExistence type="predicted"/>
<dbReference type="Pfam" id="PF00621">
    <property type="entry name" value="RhoGEF"/>
    <property type="match status" value="1"/>
</dbReference>
<dbReference type="Gene3D" id="2.30.29.30">
    <property type="entry name" value="Pleckstrin-homology domain (PH domain)/Phosphotyrosine-binding domain (PTB)"/>
    <property type="match status" value="1"/>
</dbReference>
<evidence type="ECO:0000256" key="3">
    <source>
        <dbReference type="SAM" id="MobiDB-lite"/>
    </source>
</evidence>
<feature type="region of interest" description="Disordered" evidence="3">
    <location>
        <begin position="1189"/>
        <end position="1221"/>
    </location>
</feature>
<keyword evidence="7" id="KW-1185">Reference proteome</keyword>
<accession>A0ABM5GH93</accession>
<evidence type="ECO:0000313" key="7">
    <source>
        <dbReference type="Proteomes" id="UP001652642"/>
    </source>
</evidence>
<feature type="compositionally biased region" description="Basic and acidic residues" evidence="3">
    <location>
        <begin position="121"/>
        <end position="131"/>
    </location>
</feature>
<dbReference type="CDD" id="cd00160">
    <property type="entry name" value="RhoGEF"/>
    <property type="match status" value="1"/>
</dbReference>
<dbReference type="Gene3D" id="1.20.900.10">
    <property type="entry name" value="Dbl homology (DH) domain"/>
    <property type="match status" value="1"/>
</dbReference>
<feature type="region of interest" description="Disordered" evidence="3">
    <location>
        <begin position="283"/>
        <end position="337"/>
    </location>
</feature>
<dbReference type="PROSITE" id="PS50010">
    <property type="entry name" value="DH_2"/>
    <property type="match status" value="1"/>
</dbReference>
<feature type="compositionally biased region" description="Polar residues" evidence="3">
    <location>
        <begin position="1274"/>
        <end position="1295"/>
    </location>
</feature>
<dbReference type="SUPFAM" id="SSF50729">
    <property type="entry name" value="PH domain-like"/>
    <property type="match status" value="1"/>
</dbReference>
<sequence>MCVWLMHILGLEQMGYKGVRNGMYCYRKLPGKNVPLMESETIKEGDPFTPEAHEFNEVVDFTPARKHQDGTKVITMSSISEEVEQEKDEDISFAQDLTLLFVVEEQIWGRLSNAVQKEASVERERSQRDPDTWTEPSEGERNLCIQEARDTSLHGHLEADTAVSSLSCHQSSLVTQAQVPSSPNEVAEGQVGIQVLTAGFPQPPNSYDTFSEVQGEETIVMESVAAQKESDYECLPVSHDISKCHQNAESFEDKSGVNHSLEIDTQQEMNEGILESMQAVQDTEMHPHTEGAGQTGYSFSTKNEEQRVRDLKGEREDEESSASSQSCSGTSEDKGIHADMTQTKSGGILSLISSQIVENHLEMEEKMKERVKNSSSAVLHFLVKEEDDEGENRAPSLKEIIKTNGAESPIDCSESESDQKELLQKVKPESAETETLELGDNGRSGKEKILDWKGMENKMGENDKPELECDAQEGQKCDMKAMKASREKVQRKRAATPVIPGLDMLSNMAKNVASPDLNQNNSLANTEGFAVSLEQGYPSSHCPKSTSGLPESCVHATSMPLARTPTEGLRIVPPVCPDSRPLEGSGRYDQADHTSHSGHNGDQPTEEDRKGSFENESAGGERSVRDTDGEGMRVSCGDLVLSPDPEDLYDIQPEDYPVDVEIHIPPFSLGTTKAESAQQVISNKGASDSIVGNAVFCEKSDSLKETPNENLSISCHLDLMAHDEASAVDSDMVVQDSSKTNNFTEDFHEDIQDSASENLQNISLGEGLYDTTQHTVESYVSSWTTQNPVSFQEKDTTVHYFEESHQHQKPTEIFVFPRKDTGADTLHMEQQTSNNESAALSVFGQNGTVGDHNTVSPASLDISFATATDVTQLTKPLTSVPISEQTLALEPTSTHFCQLSLPASDCRQPVQSLVHTQNANAPAHTETALGLHPRHPTQHEDPLASASKASQFLAPIESPSSSTPSPSAGHFEQHTASVCDLNQCSQSPESVRSSDQPLSLGYAAKEAVPIVSLTSSSSSSLIPDANQFAQHSVGAPAPNLPINCIEGDNWAHASGPISNLVSQRAPPVYESKSISQLHNMESRVEEVSVGTSASQGQKDWNTPEAHRDYGVDLLGAHSDSIPLGNDTFPADGLSGIPEPMAKFMDTPDGKGSFDLISHHLVDSQKKCETTESRNSRETPLLLAFTNPIHFLQLGPPSPPTTRHPQRQHADSQEPQWWQADPERDAEDMTAPMVSQQSVGNTGRFRVNLGKSVREPLPAVIPRKDRTAKHLPLEKSSSCPHTNVAGSDTKESASNSKKQEQGRINHRTKSKDWHRQGVRKTSIPSDNLLGIAPLVTSKEEASAPKDKTEHFDRVKYGEIKTAAAVENFKRRHSKLINSSRLLYQEYSDVALNKAIQNQKRDSLSEDVEPGSSPSSPRLRRKVLPSQDSYLQRLSVSSSASLWQDIPMVRGSTMLLSMTREEQKLQEAKFELIASEASYLRSLNIAVDHFQHSQELQAVLSNQDRQWLFSRLQDVRDVSANFLFDLEEKLEENMFTFNVCDVALRHAPEFHRVYLPYVTNQTYQEQIFRRLMNDVPAFQQVLEKLESDPICQRLSLKSFLILPFQRITRLKLLLQNILKRTRPGAEEEIQATQAYDALEKLIKDCNENVQRMKNTEQLISLSKNMAFECKIFPLISQSRRLVKHGELTALEYNPGLKWKLTTRSIYLHLFNDSLLLSRPRENGRFIVFDYAASSDVRGEKCEMKLHGTNKNVFRLFLLRNHQGKKVEFLFRTETQSEKLRWISALTPQQIELDFLDDPEAAQVQGMKSYKPRENDELAVEKADIIMVLKQSSDGWIEGVRLSDGERGWFPSDHVDFISSKQVRQMNLKEEQRVKDAKQQVFHRN</sequence>
<dbReference type="SMART" id="SM00326">
    <property type="entry name" value="SH3"/>
    <property type="match status" value="1"/>
</dbReference>
<feature type="region of interest" description="Disordered" evidence="3">
    <location>
        <begin position="1256"/>
        <end position="1324"/>
    </location>
</feature>
<feature type="compositionally biased region" description="Basic and acidic residues" evidence="3">
    <location>
        <begin position="443"/>
        <end position="472"/>
    </location>
</feature>
<dbReference type="PANTHER" id="PTHR12845:SF2">
    <property type="entry name" value="DH DOMAIN-CONTAINING PROTEIN-RELATED"/>
    <property type="match status" value="1"/>
</dbReference>
<dbReference type="PROSITE" id="PS50002">
    <property type="entry name" value="SH3"/>
    <property type="match status" value="1"/>
</dbReference>
<dbReference type="SMART" id="SM00325">
    <property type="entry name" value="RhoGEF"/>
    <property type="match status" value="1"/>
</dbReference>
<dbReference type="Pfam" id="PF07653">
    <property type="entry name" value="SH3_2"/>
    <property type="match status" value="1"/>
</dbReference>
<dbReference type="Gene3D" id="2.30.30.40">
    <property type="entry name" value="SH3 Domains"/>
    <property type="match status" value="1"/>
</dbReference>
<feature type="domain" description="PH" evidence="5">
    <location>
        <begin position="1678"/>
        <end position="1788"/>
    </location>
</feature>
<dbReference type="SUPFAM" id="SSF50044">
    <property type="entry name" value="SH3-domain"/>
    <property type="match status" value="1"/>
</dbReference>
<evidence type="ECO:0000259" key="6">
    <source>
        <dbReference type="PROSITE" id="PS50010"/>
    </source>
</evidence>
<dbReference type="PROSITE" id="PS50003">
    <property type="entry name" value="PH_DOMAIN"/>
    <property type="match status" value="1"/>
</dbReference>
<dbReference type="InterPro" id="IPR047271">
    <property type="entry name" value="Ephexin-like"/>
</dbReference>
<feature type="domain" description="DH" evidence="6">
    <location>
        <begin position="1462"/>
        <end position="1646"/>
    </location>
</feature>
<feature type="region of interest" description="Disordered" evidence="3">
    <location>
        <begin position="1396"/>
        <end position="1418"/>
    </location>
</feature>
<dbReference type="InterPro" id="IPR001452">
    <property type="entry name" value="SH3_domain"/>
</dbReference>